<evidence type="ECO:0000256" key="2">
    <source>
        <dbReference type="ARBA" id="ARBA00006829"/>
    </source>
</evidence>
<dbReference type="InterPro" id="IPR050930">
    <property type="entry name" value="MFS_Vesicular_Transporter"/>
</dbReference>
<feature type="transmembrane region" description="Helical" evidence="8">
    <location>
        <begin position="195"/>
        <end position="215"/>
    </location>
</feature>
<protein>
    <submittedName>
        <fullName evidence="10">MFS amine transporter</fullName>
    </submittedName>
</protein>
<dbReference type="InterPro" id="IPR036259">
    <property type="entry name" value="MFS_trans_sf"/>
</dbReference>
<proteinExistence type="inferred from homology"/>
<organism evidence="10 11">
    <name type="scientific">Aspergillus granulosus</name>
    <dbReference type="NCBI Taxonomy" id="176169"/>
    <lineage>
        <taxon>Eukaryota</taxon>
        <taxon>Fungi</taxon>
        <taxon>Dikarya</taxon>
        <taxon>Ascomycota</taxon>
        <taxon>Pezizomycotina</taxon>
        <taxon>Eurotiomycetes</taxon>
        <taxon>Eurotiomycetidae</taxon>
        <taxon>Eurotiales</taxon>
        <taxon>Aspergillaceae</taxon>
        <taxon>Aspergillus</taxon>
        <taxon>Aspergillus subgen. Nidulantes</taxon>
    </lineage>
</organism>
<name>A0ABR4HUI8_9EURO</name>
<keyword evidence="3" id="KW-0813">Transport</keyword>
<feature type="transmembrane region" description="Helical" evidence="8">
    <location>
        <begin position="364"/>
        <end position="382"/>
    </location>
</feature>
<feature type="transmembrane region" description="Helical" evidence="8">
    <location>
        <begin position="134"/>
        <end position="156"/>
    </location>
</feature>
<feature type="transmembrane region" description="Helical" evidence="8">
    <location>
        <begin position="467"/>
        <end position="487"/>
    </location>
</feature>
<feature type="transmembrane region" description="Helical" evidence="8">
    <location>
        <begin position="290"/>
        <end position="313"/>
    </location>
</feature>
<evidence type="ECO:0000256" key="8">
    <source>
        <dbReference type="SAM" id="Phobius"/>
    </source>
</evidence>
<feature type="transmembrane region" description="Helical" evidence="8">
    <location>
        <begin position="36"/>
        <end position="59"/>
    </location>
</feature>
<dbReference type="Gene3D" id="1.20.1250.20">
    <property type="entry name" value="MFS general substrate transporter like domains"/>
    <property type="match status" value="1"/>
</dbReference>
<gene>
    <name evidence="10" type="ORF">BJX63DRAFT_29047</name>
</gene>
<evidence type="ECO:0000313" key="10">
    <source>
        <dbReference type="EMBL" id="KAL2819157.1"/>
    </source>
</evidence>
<comment type="similarity">
    <text evidence="2">Belongs to the major facilitator superfamily. Vesicular transporter family.</text>
</comment>
<keyword evidence="4 8" id="KW-0812">Transmembrane</keyword>
<keyword evidence="11" id="KW-1185">Reference proteome</keyword>
<feature type="domain" description="Major facilitator superfamily (MFS) profile" evidence="9">
    <location>
        <begin position="37"/>
        <end position="492"/>
    </location>
</feature>
<feature type="transmembrane region" description="Helical" evidence="8">
    <location>
        <begin position="440"/>
        <end position="461"/>
    </location>
</feature>
<dbReference type="SUPFAM" id="SSF103473">
    <property type="entry name" value="MFS general substrate transporter"/>
    <property type="match status" value="1"/>
</dbReference>
<comment type="caution">
    <text evidence="10">The sequence shown here is derived from an EMBL/GenBank/DDBJ whole genome shotgun (WGS) entry which is preliminary data.</text>
</comment>
<dbReference type="Pfam" id="PF07690">
    <property type="entry name" value="MFS_1"/>
    <property type="match status" value="1"/>
</dbReference>
<dbReference type="InterPro" id="IPR020846">
    <property type="entry name" value="MFS_dom"/>
</dbReference>
<accession>A0ABR4HUI8</accession>
<comment type="subcellular location">
    <subcellularLocation>
        <location evidence="1">Membrane</location>
        <topology evidence="1">Multi-pass membrane protein</topology>
    </subcellularLocation>
</comment>
<feature type="transmembrane region" description="Helical" evidence="8">
    <location>
        <begin position="79"/>
        <end position="98"/>
    </location>
</feature>
<dbReference type="InterPro" id="IPR011701">
    <property type="entry name" value="MFS"/>
</dbReference>
<dbReference type="InterPro" id="IPR001958">
    <property type="entry name" value="Tet-R_TetA/multi-R_MdtG-like"/>
</dbReference>
<feature type="transmembrane region" description="Helical" evidence="8">
    <location>
        <begin position="110"/>
        <end position="128"/>
    </location>
</feature>
<reference evidence="10 11" key="1">
    <citation type="submission" date="2024-07" db="EMBL/GenBank/DDBJ databases">
        <title>Section-level genome sequencing and comparative genomics of Aspergillus sections Usti and Cavernicolus.</title>
        <authorList>
            <consortium name="Lawrence Berkeley National Laboratory"/>
            <person name="Nybo J.L."/>
            <person name="Vesth T.C."/>
            <person name="Theobald S."/>
            <person name="Frisvad J.C."/>
            <person name="Larsen T.O."/>
            <person name="Kjaerboelling I."/>
            <person name="Rothschild-Mancinelli K."/>
            <person name="Lyhne E.K."/>
            <person name="Kogle M.E."/>
            <person name="Barry K."/>
            <person name="Clum A."/>
            <person name="Na H."/>
            <person name="Ledsgaard L."/>
            <person name="Lin J."/>
            <person name="Lipzen A."/>
            <person name="Kuo A."/>
            <person name="Riley R."/>
            <person name="Mondo S."/>
            <person name="Labutti K."/>
            <person name="Haridas S."/>
            <person name="Pangalinan J."/>
            <person name="Salamov A.A."/>
            <person name="Simmons B.A."/>
            <person name="Magnuson J.K."/>
            <person name="Chen J."/>
            <person name="Drula E."/>
            <person name="Henrissat B."/>
            <person name="Wiebenga A."/>
            <person name="Lubbers R.J."/>
            <person name="Gomes A.C."/>
            <person name="Makela M.R."/>
            <person name="Stajich J."/>
            <person name="Grigoriev I.V."/>
            <person name="Mortensen U.H."/>
            <person name="De Vries R.P."/>
            <person name="Baker S.E."/>
            <person name="Andersen M.R."/>
        </authorList>
    </citation>
    <scope>NUCLEOTIDE SEQUENCE [LARGE SCALE GENOMIC DNA]</scope>
    <source>
        <strain evidence="10 11">CBS 588.65</strain>
    </source>
</reference>
<evidence type="ECO:0000256" key="6">
    <source>
        <dbReference type="ARBA" id="ARBA00023136"/>
    </source>
</evidence>
<evidence type="ECO:0000256" key="1">
    <source>
        <dbReference type="ARBA" id="ARBA00004141"/>
    </source>
</evidence>
<dbReference type="CDD" id="cd17325">
    <property type="entry name" value="MFS_MdtG_SLC18_like"/>
    <property type="match status" value="1"/>
</dbReference>
<dbReference type="PANTHER" id="PTHR23506">
    <property type="entry name" value="GH10249P"/>
    <property type="match status" value="1"/>
</dbReference>
<feature type="transmembrane region" description="Helical" evidence="8">
    <location>
        <begin position="333"/>
        <end position="352"/>
    </location>
</feature>
<feature type="transmembrane region" description="Helical" evidence="8">
    <location>
        <begin position="168"/>
        <end position="189"/>
    </location>
</feature>
<dbReference type="EMBL" id="JBFXLT010000011">
    <property type="protein sequence ID" value="KAL2819157.1"/>
    <property type="molecule type" value="Genomic_DNA"/>
</dbReference>
<evidence type="ECO:0000256" key="4">
    <source>
        <dbReference type="ARBA" id="ARBA00022692"/>
    </source>
</evidence>
<evidence type="ECO:0000256" key="3">
    <source>
        <dbReference type="ARBA" id="ARBA00022448"/>
    </source>
</evidence>
<evidence type="ECO:0000256" key="5">
    <source>
        <dbReference type="ARBA" id="ARBA00022989"/>
    </source>
</evidence>
<evidence type="ECO:0000259" key="9">
    <source>
        <dbReference type="PROSITE" id="PS50850"/>
    </source>
</evidence>
<keyword evidence="6 8" id="KW-0472">Membrane</keyword>
<evidence type="ECO:0000256" key="7">
    <source>
        <dbReference type="SAM" id="MobiDB-lite"/>
    </source>
</evidence>
<dbReference type="PANTHER" id="PTHR23506:SF23">
    <property type="entry name" value="GH10249P"/>
    <property type="match status" value="1"/>
</dbReference>
<dbReference type="PROSITE" id="PS50850">
    <property type="entry name" value="MFS"/>
    <property type="match status" value="1"/>
</dbReference>
<sequence>MEGQSQNGACRSCQRQEGIDARPAPWKVEFRSSKGLITWVVAIAVFTDVFIYGMIIPILPEVLKTRIFVPADELQKWMSILLAAFGGALFIGSPVFGYYADRSSSRQAPFLIGLLALGGSTVMFWFARSTTALVIARALQGLSAAVVWTVGMALIVDTGGKDQVGAAMGIVSMAMTVGTVSGPFIGGLVLSKAGYHAVFSMAIALILLDIALRLFMIERKNALEWIGDQPAAAEETERLINPAAQGNPSFESVVKSGEADSDALQPDGKPADDDLGGPSRGKKKRSVPGIVRLMCSGALLVVLAATILQAVAYASFDTVLPLYVMSTFKMGPMGIGLCFIPLFTPSFFSTLIGSAVDHYGSRKITLLGFVLDVPSFLLLQLVTENTTHDKVILYVLLFFAGLAAALKTVALMVEVSHVVEEKEKECPGIFGEQGGTAQAYGLFNVAWSGGQVLGPLVAGWLVNLKGWATMVTVFGVVSGGMALVLAITSKGVVRLGSGR</sequence>
<feature type="region of interest" description="Disordered" evidence="7">
    <location>
        <begin position="259"/>
        <end position="285"/>
    </location>
</feature>
<dbReference type="Proteomes" id="UP001610334">
    <property type="component" value="Unassembled WGS sequence"/>
</dbReference>
<evidence type="ECO:0000313" key="11">
    <source>
        <dbReference type="Proteomes" id="UP001610334"/>
    </source>
</evidence>
<dbReference type="PRINTS" id="PR01035">
    <property type="entry name" value="TCRTETA"/>
</dbReference>
<keyword evidence="5 8" id="KW-1133">Transmembrane helix</keyword>
<feature type="transmembrane region" description="Helical" evidence="8">
    <location>
        <begin position="394"/>
        <end position="419"/>
    </location>
</feature>